<name>A0A2P2Q9S3_RHIMU</name>
<sequence>MLFDAYKMVSWVPRYSIFTYFMKEYLKSTVLYPTVR</sequence>
<protein>
    <submittedName>
        <fullName evidence="1">Uncharacterized protein</fullName>
    </submittedName>
</protein>
<dbReference type="AlphaFoldDB" id="A0A2P2Q9S3"/>
<organism evidence="1">
    <name type="scientific">Rhizophora mucronata</name>
    <name type="common">Asiatic mangrove</name>
    <dbReference type="NCBI Taxonomy" id="61149"/>
    <lineage>
        <taxon>Eukaryota</taxon>
        <taxon>Viridiplantae</taxon>
        <taxon>Streptophyta</taxon>
        <taxon>Embryophyta</taxon>
        <taxon>Tracheophyta</taxon>
        <taxon>Spermatophyta</taxon>
        <taxon>Magnoliopsida</taxon>
        <taxon>eudicotyledons</taxon>
        <taxon>Gunneridae</taxon>
        <taxon>Pentapetalae</taxon>
        <taxon>rosids</taxon>
        <taxon>fabids</taxon>
        <taxon>Malpighiales</taxon>
        <taxon>Rhizophoraceae</taxon>
        <taxon>Rhizophora</taxon>
    </lineage>
</organism>
<proteinExistence type="predicted"/>
<evidence type="ECO:0000313" key="1">
    <source>
        <dbReference type="EMBL" id="MBX63740.1"/>
    </source>
</evidence>
<accession>A0A2P2Q9S3</accession>
<reference evidence="1" key="1">
    <citation type="submission" date="2018-02" db="EMBL/GenBank/DDBJ databases">
        <title>Rhizophora mucronata_Transcriptome.</title>
        <authorList>
            <person name="Meera S.P."/>
            <person name="Sreeshan A."/>
            <person name="Augustine A."/>
        </authorList>
    </citation>
    <scope>NUCLEOTIDE SEQUENCE</scope>
    <source>
        <tissue evidence="1">Leaf</tissue>
    </source>
</reference>
<dbReference type="EMBL" id="GGEC01083256">
    <property type="protein sequence ID" value="MBX63740.1"/>
    <property type="molecule type" value="Transcribed_RNA"/>
</dbReference>